<name>A0A521BRI4_9SPHI</name>
<protein>
    <submittedName>
        <fullName evidence="5">RND family efflux transporter, MFP subunit</fullName>
    </submittedName>
</protein>
<sequence>MKTINTPKISMICLGLLLTLIAGCAAPSDEMEDTKAIQPAPVPTFVLSRDSMPSSLKIPAELIAYKQVDIFAKVSSYVKNLNADVGSNVKAGQLLASLEAPELVAQVAAAESKYRSQQAIFQSSDATYKRIIETSKTPGTISKNDVDIAAAKRNSDLAQLQAAKADFVASSTIRAYLTIRAPFAGVISARNVNLGAYIGSSGKGAELPIFTLQELSHLRLVISVPEAYKNYIKLNDMVRFTVKAYPNEQFSAKIARRSGVMDSQLRSEHIELDVSNTNLKLSPGMVAEATIAFSGGSKSFIVPKTAVVNSAEGVFLVQDLHGKAVKLPVTKGRETDSLTEVFGDRLVSGTIFVKKASEEMHNGNPLN</sequence>
<feature type="domain" description="CzcB-like barrel-sandwich hybrid" evidence="4">
    <location>
        <begin position="67"/>
        <end position="199"/>
    </location>
</feature>
<evidence type="ECO:0000259" key="3">
    <source>
        <dbReference type="Pfam" id="PF25954"/>
    </source>
</evidence>
<dbReference type="NCBIfam" id="TIGR01730">
    <property type="entry name" value="RND_mfp"/>
    <property type="match status" value="1"/>
</dbReference>
<dbReference type="GO" id="GO:1990281">
    <property type="term" value="C:efflux pump complex"/>
    <property type="evidence" value="ECO:0007669"/>
    <property type="project" value="TreeGrafter"/>
</dbReference>
<comment type="similarity">
    <text evidence="1">Belongs to the membrane fusion protein (MFP) (TC 8.A.1) family.</text>
</comment>
<dbReference type="PROSITE" id="PS51257">
    <property type="entry name" value="PROKAR_LIPOPROTEIN"/>
    <property type="match status" value="1"/>
</dbReference>
<keyword evidence="6" id="KW-1185">Reference proteome</keyword>
<feature type="signal peptide" evidence="2">
    <location>
        <begin position="1"/>
        <end position="25"/>
    </location>
</feature>
<evidence type="ECO:0000259" key="4">
    <source>
        <dbReference type="Pfam" id="PF25973"/>
    </source>
</evidence>
<reference evidence="5 6" key="1">
    <citation type="submission" date="2017-05" db="EMBL/GenBank/DDBJ databases">
        <authorList>
            <person name="Varghese N."/>
            <person name="Submissions S."/>
        </authorList>
    </citation>
    <scope>NUCLEOTIDE SEQUENCE [LARGE SCALE GENOMIC DNA]</scope>
    <source>
        <strain evidence="5 6">DSM 19036</strain>
    </source>
</reference>
<feature type="domain" description="CusB-like beta-barrel" evidence="3">
    <location>
        <begin position="220"/>
        <end position="292"/>
    </location>
</feature>
<dbReference type="Gene3D" id="1.10.287.470">
    <property type="entry name" value="Helix hairpin bin"/>
    <property type="match status" value="1"/>
</dbReference>
<dbReference type="EMBL" id="FXTN01000002">
    <property type="protein sequence ID" value="SMO49341.1"/>
    <property type="molecule type" value="Genomic_DNA"/>
</dbReference>
<dbReference type="Pfam" id="PF25954">
    <property type="entry name" value="Beta-barrel_RND_2"/>
    <property type="match status" value="1"/>
</dbReference>
<evidence type="ECO:0000256" key="1">
    <source>
        <dbReference type="ARBA" id="ARBA00009477"/>
    </source>
</evidence>
<dbReference type="PANTHER" id="PTHR30469">
    <property type="entry name" value="MULTIDRUG RESISTANCE PROTEIN MDTA"/>
    <property type="match status" value="1"/>
</dbReference>
<evidence type="ECO:0000313" key="5">
    <source>
        <dbReference type="EMBL" id="SMO49341.1"/>
    </source>
</evidence>
<dbReference type="InterPro" id="IPR058647">
    <property type="entry name" value="BSH_CzcB-like"/>
</dbReference>
<accession>A0A521BRI4</accession>
<dbReference type="Pfam" id="PF25973">
    <property type="entry name" value="BSH_CzcB"/>
    <property type="match status" value="1"/>
</dbReference>
<dbReference type="Gene3D" id="2.40.420.20">
    <property type="match status" value="1"/>
</dbReference>
<dbReference type="Gene3D" id="2.40.50.100">
    <property type="match status" value="1"/>
</dbReference>
<evidence type="ECO:0000313" key="6">
    <source>
        <dbReference type="Proteomes" id="UP000320300"/>
    </source>
</evidence>
<evidence type="ECO:0000256" key="2">
    <source>
        <dbReference type="SAM" id="SignalP"/>
    </source>
</evidence>
<dbReference type="PANTHER" id="PTHR30469:SF37">
    <property type="entry name" value="RAGD PROTEIN"/>
    <property type="match status" value="1"/>
</dbReference>
<dbReference type="Gene3D" id="2.40.30.170">
    <property type="match status" value="1"/>
</dbReference>
<dbReference type="GO" id="GO:0015562">
    <property type="term" value="F:efflux transmembrane transporter activity"/>
    <property type="evidence" value="ECO:0007669"/>
    <property type="project" value="TreeGrafter"/>
</dbReference>
<dbReference type="SUPFAM" id="SSF111369">
    <property type="entry name" value="HlyD-like secretion proteins"/>
    <property type="match status" value="1"/>
</dbReference>
<feature type="chain" id="PRO_5021810857" evidence="2">
    <location>
        <begin position="26"/>
        <end position="367"/>
    </location>
</feature>
<gene>
    <name evidence="5" type="ORF">SAMN06265348_102548</name>
</gene>
<dbReference type="InterPro" id="IPR006143">
    <property type="entry name" value="RND_pump_MFP"/>
</dbReference>
<organism evidence="5 6">
    <name type="scientific">Pedobacter westerhofensis</name>
    <dbReference type="NCBI Taxonomy" id="425512"/>
    <lineage>
        <taxon>Bacteria</taxon>
        <taxon>Pseudomonadati</taxon>
        <taxon>Bacteroidota</taxon>
        <taxon>Sphingobacteriia</taxon>
        <taxon>Sphingobacteriales</taxon>
        <taxon>Sphingobacteriaceae</taxon>
        <taxon>Pedobacter</taxon>
    </lineage>
</organism>
<dbReference type="OrthoDB" id="9806939at2"/>
<dbReference type="AlphaFoldDB" id="A0A521BRI4"/>
<keyword evidence="2" id="KW-0732">Signal</keyword>
<dbReference type="RefSeq" id="WP_142527191.1">
    <property type="nucleotide sequence ID" value="NZ_CBCSJO010000003.1"/>
</dbReference>
<proteinExistence type="inferred from homology"/>
<dbReference type="InterPro" id="IPR058792">
    <property type="entry name" value="Beta-barrel_RND_2"/>
</dbReference>
<dbReference type="Proteomes" id="UP000320300">
    <property type="component" value="Unassembled WGS sequence"/>
</dbReference>